<evidence type="ECO:0000259" key="3">
    <source>
        <dbReference type="Pfam" id="PF01055"/>
    </source>
</evidence>
<comment type="similarity">
    <text evidence="1">Belongs to the glycosyl hydrolase 31 family.</text>
</comment>
<gene>
    <name evidence="9" type="ORF">DW027_22520</name>
    <name evidence="8" type="ORF">DW075_00335</name>
    <name evidence="7" type="ORF">DXD03_03480</name>
</gene>
<sequence>MNLKLIFAMLLSWGTLMAAAQDDTINDWINHSATGTVSSDGACGQRVLSATRKSDGLWIKTTGGMLRLQPLQCGAVHVSYGAEKAVKNYQDYVKDGTKPLAKYRVTEEQGKIIVSRTVPGIMIDKETGALTFTDNNGKPILKETSGHARFNAELDSVKPFCRFTLSPDEALYGLGQFRDGYMNLRGKTRELIQFNTQAAVPVINSTGGWGLIWTNPSRTLFRDSPNGMEFSSDYGNTVDYYVYGGSSLDRLVASYRQLSGTMPMLPVWALGYHQSRNRYHSDREVLDVARRMKDEKIPMGSIFVDYHHWGKYGTGSFRFDEAFFPNVDVLLDSLHRNYDTHMVLTVWPSFKPGTENYTKLNDLGYILGDAKAIDGYIYDVFNPAARKMYRDLFRPMLQYDIDGWFLDGPEPDHVASFLPQKTFLGEAQRVRNIYPLLHSSNFKQLLDEVRPGKRHYMLTRCAWAGQQRYGTAVWSGDIPATMDELRLQITAGLNFTATGIPYWTTDIGGYLGGDPSDKAYREVFTRWFQYGTFCPVFRNHGRRYPGDTTVPNELWAYGDTVKNICADFIRLRYRLMPYIRSVATDVTLSHYTPMRLLAFDFPEDVNVRDCKDQFMFGPSLMVCPVTKMGATKRQVYLPAGADWYDFFTGEFYEGGSVIDADAPFERIPIFVKAGSIIPVDVDGKTEMDVYPGYDADFTLYDEDGVTTGYMTGKVDKVELHWDDASERLDHNIGYKVNIKGKLSPKRRYGLLQKRLALGWNTWDVRSVLTHVYLPNALALDITLEDTTGNRATNFRIGDRGADAPRLRPYAHTPDGTYTKIGVNWHGADFIVESSAEGLRNYICITPVNNPEGVKVVVEPKGLWKRGASVRVDSAAFVLATPHNQVAISGKVLGRHVATQRHRIVMDGTEPIVVCCNGLDNMNVTSVKQMLSDAEARLSAEGRRIYGEHYDSYNAMSTALCWNNIYDPSIRRVITPVSRIWSSEWFGSSDFGGFTLFCWDAYFASMMLSAVDKDLAYANAMEMTLALTESGFVPNCYYSNGFKSRDRSQPPVGSLALWTLYRNHGDKWLLALAYDNLLAWNNWWVNSRTDDGLICPGSSPYEKVSYFRSEYEQNNRYASNLETGLDNSPMYDGVRFDDEKHLLAQQDVGLTSLFIMDCDYLSKIAAELGRKEDAKMLDERATLYRMSLQSFWDGGTGFYYNRSAIDGKLNRRIAPTSFYPMLANAPTPQQADSMVRKHLLNPDEFWGEFVIPSISRNDPSFNDNEYWRGRIWAPLNLLVYLGLRNYDFPDVTREFSEKSERLLMQSWQQNGYIFENYNATTGQGDDTLRSDKFYHWGALLGYIALIESGMIVL</sequence>
<dbReference type="SUPFAM" id="SSF51445">
    <property type="entry name" value="(Trans)glycosidases"/>
    <property type="match status" value="1"/>
</dbReference>
<name>A0A3E4NMK4_9BACE</name>
<dbReference type="InterPro" id="IPR025887">
    <property type="entry name" value="Glyco_hydro_31_N_dom"/>
</dbReference>
<dbReference type="InterPro" id="IPR017853">
    <property type="entry name" value="GH"/>
</dbReference>
<comment type="caution">
    <text evidence="7">The sequence shown here is derived from an EMBL/GenBank/DDBJ whole genome shotgun (WGS) entry which is preliminary data.</text>
</comment>
<dbReference type="InterPro" id="IPR048395">
    <property type="entry name" value="Glyco_hydro_31_C"/>
</dbReference>
<dbReference type="Gene3D" id="2.60.40.1180">
    <property type="entry name" value="Golgi alpha-mannosidase II"/>
    <property type="match status" value="2"/>
</dbReference>
<feature type="chain" id="PRO_5033375029" evidence="2">
    <location>
        <begin position="21"/>
        <end position="1352"/>
    </location>
</feature>
<dbReference type="GO" id="GO:0004553">
    <property type="term" value="F:hydrolase activity, hydrolyzing O-glycosyl compounds"/>
    <property type="evidence" value="ECO:0007669"/>
    <property type="project" value="InterPro"/>
</dbReference>
<dbReference type="GO" id="GO:0005975">
    <property type="term" value="P:carbohydrate metabolic process"/>
    <property type="evidence" value="ECO:0007669"/>
    <property type="project" value="InterPro"/>
</dbReference>
<dbReference type="Pfam" id="PF22422">
    <property type="entry name" value="MGH1-like_GH"/>
    <property type="match status" value="1"/>
</dbReference>
<dbReference type="Proteomes" id="UP000261210">
    <property type="component" value="Unassembled WGS sequence"/>
</dbReference>
<dbReference type="InterPro" id="IPR054491">
    <property type="entry name" value="MGH1-like_GH"/>
</dbReference>
<dbReference type="SUPFAM" id="SSF74650">
    <property type="entry name" value="Galactose mutarotase-like"/>
    <property type="match status" value="1"/>
</dbReference>
<proteinExistence type="inferred from homology"/>
<dbReference type="EMBL" id="QSQU01000004">
    <property type="protein sequence ID" value="RGK66345.1"/>
    <property type="molecule type" value="Genomic_DNA"/>
</dbReference>
<dbReference type="CDD" id="cd06591">
    <property type="entry name" value="GH31_xylosidase_XylS"/>
    <property type="match status" value="1"/>
</dbReference>
<feature type="domain" description="Glycoside hydrolase family 31 TIM barrel" evidence="3">
    <location>
        <begin position="263"/>
        <end position="579"/>
    </location>
</feature>
<dbReference type="InterPro" id="IPR011013">
    <property type="entry name" value="Gal_mutarotase_sf_dom"/>
</dbReference>
<feature type="signal peptide" evidence="2">
    <location>
        <begin position="1"/>
        <end position="20"/>
    </location>
</feature>
<dbReference type="RefSeq" id="WP_117683372.1">
    <property type="nucleotide sequence ID" value="NZ_JAASHA010000017.1"/>
</dbReference>
<dbReference type="GO" id="GO:0030246">
    <property type="term" value="F:carbohydrate binding"/>
    <property type="evidence" value="ECO:0007669"/>
    <property type="project" value="InterPro"/>
</dbReference>
<evidence type="ECO:0000313" key="8">
    <source>
        <dbReference type="EMBL" id="RHK30025.1"/>
    </source>
</evidence>
<evidence type="ECO:0000259" key="6">
    <source>
        <dbReference type="Pfam" id="PF22422"/>
    </source>
</evidence>
<feature type="domain" description="Glycoside hydrolase family 31 N-terminal" evidence="4">
    <location>
        <begin position="66"/>
        <end position="221"/>
    </location>
</feature>
<keyword evidence="2" id="KW-0732">Signal</keyword>
<evidence type="ECO:0000313" key="9">
    <source>
        <dbReference type="EMBL" id="RHL33300.1"/>
    </source>
</evidence>
<evidence type="ECO:0000313" key="10">
    <source>
        <dbReference type="Proteomes" id="UP000261210"/>
    </source>
</evidence>
<dbReference type="InterPro" id="IPR000322">
    <property type="entry name" value="Glyco_hydro_31_TIM"/>
</dbReference>
<accession>A0A3E4NMK4</accession>
<dbReference type="Gene3D" id="3.20.20.80">
    <property type="entry name" value="Glycosidases"/>
    <property type="match status" value="1"/>
</dbReference>
<dbReference type="GO" id="GO:0016757">
    <property type="term" value="F:glycosyltransferase activity"/>
    <property type="evidence" value="ECO:0007669"/>
    <property type="project" value="UniProtKB-ARBA"/>
</dbReference>
<evidence type="ECO:0000259" key="5">
    <source>
        <dbReference type="Pfam" id="PF21365"/>
    </source>
</evidence>
<feature type="domain" description="Glycosyl hydrolase family 31 C-terminal" evidence="5">
    <location>
        <begin position="592"/>
        <end position="677"/>
    </location>
</feature>
<dbReference type="InterPro" id="IPR012341">
    <property type="entry name" value="6hp_glycosidase-like_sf"/>
</dbReference>
<feature type="domain" description="Mannosylglycerate hydrolase MGH1-like glycoside hydrolase" evidence="6">
    <location>
        <begin position="996"/>
        <end position="1334"/>
    </location>
</feature>
<evidence type="ECO:0000256" key="1">
    <source>
        <dbReference type="ARBA" id="ARBA00007806"/>
    </source>
</evidence>
<evidence type="ECO:0000313" key="12">
    <source>
        <dbReference type="Proteomes" id="UP000285503"/>
    </source>
</evidence>
<dbReference type="InterPro" id="IPR013780">
    <property type="entry name" value="Glyco_hydro_b"/>
</dbReference>
<evidence type="ECO:0000259" key="4">
    <source>
        <dbReference type="Pfam" id="PF13802"/>
    </source>
</evidence>
<dbReference type="InterPro" id="IPR008928">
    <property type="entry name" value="6-hairpin_glycosidase_sf"/>
</dbReference>
<dbReference type="EMBL" id="QRNE01000001">
    <property type="protein sequence ID" value="RHK30025.1"/>
    <property type="molecule type" value="Genomic_DNA"/>
</dbReference>
<dbReference type="CDD" id="cd14752">
    <property type="entry name" value="GH31_N"/>
    <property type="match status" value="1"/>
</dbReference>
<dbReference type="SUPFAM" id="SSF51011">
    <property type="entry name" value="Glycosyl hydrolase domain"/>
    <property type="match status" value="1"/>
</dbReference>
<protein>
    <submittedName>
        <fullName evidence="7">Uncharacterized protein</fullName>
    </submittedName>
</protein>
<dbReference type="SUPFAM" id="SSF48208">
    <property type="entry name" value="Six-hairpin glycosidases"/>
    <property type="match status" value="1"/>
</dbReference>
<evidence type="ECO:0000313" key="11">
    <source>
        <dbReference type="Proteomes" id="UP000284495"/>
    </source>
</evidence>
<dbReference type="InterPro" id="IPR051816">
    <property type="entry name" value="Glycosyl_Hydrolase_31"/>
</dbReference>
<dbReference type="EMBL" id="QROO01000038">
    <property type="protein sequence ID" value="RHL33300.1"/>
    <property type="molecule type" value="Genomic_DNA"/>
</dbReference>
<dbReference type="Gene3D" id="1.50.10.10">
    <property type="match status" value="1"/>
</dbReference>
<dbReference type="PANTHER" id="PTHR43863:SF2">
    <property type="entry name" value="MALTASE-GLUCOAMYLASE"/>
    <property type="match status" value="1"/>
</dbReference>
<dbReference type="Pfam" id="PF01055">
    <property type="entry name" value="Glyco_hydro_31_2nd"/>
    <property type="match status" value="1"/>
</dbReference>
<evidence type="ECO:0000313" key="7">
    <source>
        <dbReference type="EMBL" id="RGK66345.1"/>
    </source>
</evidence>
<dbReference type="Gene3D" id="2.60.40.1760">
    <property type="entry name" value="glycosyl hydrolase (family 31)"/>
    <property type="match status" value="1"/>
</dbReference>
<dbReference type="Pfam" id="PF21365">
    <property type="entry name" value="Glyco_hydro_31_3rd"/>
    <property type="match status" value="1"/>
</dbReference>
<organism evidence="7 10">
    <name type="scientific">Bacteroides xylanisolvens</name>
    <dbReference type="NCBI Taxonomy" id="371601"/>
    <lineage>
        <taxon>Bacteria</taxon>
        <taxon>Pseudomonadati</taxon>
        <taxon>Bacteroidota</taxon>
        <taxon>Bacteroidia</taxon>
        <taxon>Bacteroidales</taxon>
        <taxon>Bacteroidaceae</taxon>
        <taxon>Bacteroides</taxon>
    </lineage>
</organism>
<dbReference type="PANTHER" id="PTHR43863">
    <property type="entry name" value="HYDROLASE, PUTATIVE (AFU_ORTHOLOGUE AFUA_1G03140)-RELATED"/>
    <property type="match status" value="1"/>
</dbReference>
<dbReference type="Proteomes" id="UP000285503">
    <property type="component" value="Unassembled WGS sequence"/>
</dbReference>
<dbReference type="Pfam" id="PF13802">
    <property type="entry name" value="Gal_mutarotas_2"/>
    <property type="match status" value="1"/>
</dbReference>
<dbReference type="Proteomes" id="UP000284495">
    <property type="component" value="Unassembled WGS sequence"/>
</dbReference>
<reference evidence="10 11" key="1">
    <citation type="submission" date="2018-08" db="EMBL/GenBank/DDBJ databases">
        <title>A genome reference for cultivated species of the human gut microbiota.</title>
        <authorList>
            <person name="Zou Y."/>
            <person name="Xue W."/>
            <person name="Luo G."/>
        </authorList>
    </citation>
    <scope>NUCLEOTIDE SEQUENCE [LARGE SCALE GENOMIC DNA]</scope>
    <source>
        <strain evidence="9 11">AF38-2</strain>
        <strain evidence="8 12">AF46-11NS</strain>
        <strain evidence="7 10">TF10-34</strain>
    </source>
</reference>
<evidence type="ECO:0000256" key="2">
    <source>
        <dbReference type="SAM" id="SignalP"/>
    </source>
</evidence>